<organism evidence="2 3">
    <name type="scientific">Terfezia boudieri ATCC MYA-4762</name>
    <dbReference type="NCBI Taxonomy" id="1051890"/>
    <lineage>
        <taxon>Eukaryota</taxon>
        <taxon>Fungi</taxon>
        <taxon>Dikarya</taxon>
        <taxon>Ascomycota</taxon>
        <taxon>Pezizomycotina</taxon>
        <taxon>Pezizomycetes</taxon>
        <taxon>Pezizales</taxon>
        <taxon>Pezizaceae</taxon>
        <taxon>Terfezia</taxon>
    </lineage>
</organism>
<evidence type="ECO:0000256" key="1">
    <source>
        <dbReference type="SAM" id="MobiDB-lite"/>
    </source>
</evidence>
<dbReference type="AlphaFoldDB" id="A0A3N4LKU2"/>
<gene>
    <name evidence="2" type="ORF">L211DRAFT_334681</name>
</gene>
<accession>A0A3N4LKU2</accession>
<feature type="region of interest" description="Disordered" evidence="1">
    <location>
        <begin position="102"/>
        <end position="136"/>
    </location>
</feature>
<reference evidence="2 3" key="1">
    <citation type="journal article" date="2018" name="Nat. Ecol. Evol.">
        <title>Pezizomycetes genomes reveal the molecular basis of ectomycorrhizal truffle lifestyle.</title>
        <authorList>
            <person name="Murat C."/>
            <person name="Payen T."/>
            <person name="Noel B."/>
            <person name="Kuo A."/>
            <person name="Morin E."/>
            <person name="Chen J."/>
            <person name="Kohler A."/>
            <person name="Krizsan K."/>
            <person name="Balestrini R."/>
            <person name="Da Silva C."/>
            <person name="Montanini B."/>
            <person name="Hainaut M."/>
            <person name="Levati E."/>
            <person name="Barry K.W."/>
            <person name="Belfiori B."/>
            <person name="Cichocki N."/>
            <person name="Clum A."/>
            <person name="Dockter R.B."/>
            <person name="Fauchery L."/>
            <person name="Guy J."/>
            <person name="Iotti M."/>
            <person name="Le Tacon F."/>
            <person name="Lindquist E.A."/>
            <person name="Lipzen A."/>
            <person name="Malagnac F."/>
            <person name="Mello A."/>
            <person name="Molinier V."/>
            <person name="Miyauchi S."/>
            <person name="Poulain J."/>
            <person name="Riccioni C."/>
            <person name="Rubini A."/>
            <person name="Sitrit Y."/>
            <person name="Splivallo R."/>
            <person name="Traeger S."/>
            <person name="Wang M."/>
            <person name="Zifcakova L."/>
            <person name="Wipf D."/>
            <person name="Zambonelli A."/>
            <person name="Paolocci F."/>
            <person name="Nowrousian M."/>
            <person name="Ottonello S."/>
            <person name="Baldrian P."/>
            <person name="Spatafora J.W."/>
            <person name="Henrissat B."/>
            <person name="Nagy L.G."/>
            <person name="Aury J.M."/>
            <person name="Wincker P."/>
            <person name="Grigoriev I.V."/>
            <person name="Bonfante P."/>
            <person name="Martin F.M."/>
        </authorList>
    </citation>
    <scope>NUCLEOTIDE SEQUENCE [LARGE SCALE GENOMIC DNA]</scope>
    <source>
        <strain evidence="2 3">ATCC MYA-4762</strain>
    </source>
</reference>
<protein>
    <submittedName>
        <fullName evidence="2">Uncharacterized protein</fullName>
    </submittedName>
</protein>
<sequence>MTSDIDTDTETTYSSDSYHRGSCNVSSSSICEGDLSLRPWAAAVQSSRKAVCCLREHLMFINGNVERIFRDDAFTCYAEEFNSSLDEGGAAWVNSTPPVWPTYSASQRHKRPENTLDAKRDLRLQHPDHTSDCPSN</sequence>
<feature type="compositionally biased region" description="Basic and acidic residues" evidence="1">
    <location>
        <begin position="112"/>
        <end position="136"/>
    </location>
</feature>
<feature type="region of interest" description="Disordered" evidence="1">
    <location>
        <begin position="1"/>
        <end position="23"/>
    </location>
</feature>
<evidence type="ECO:0000313" key="2">
    <source>
        <dbReference type="EMBL" id="RPB22358.1"/>
    </source>
</evidence>
<evidence type="ECO:0000313" key="3">
    <source>
        <dbReference type="Proteomes" id="UP000267821"/>
    </source>
</evidence>
<dbReference type="InParanoid" id="A0A3N4LKU2"/>
<keyword evidence="3" id="KW-1185">Reference proteome</keyword>
<proteinExistence type="predicted"/>
<dbReference type="Proteomes" id="UP000267821">
    <property type="component" value="Unassembled WGS sequence"/>
</dbReference>
<name>A0A3N4LKU2_9PEZI</name>
<dbReference type="EMBL" id="ML121552">
    <property type="protein sequence ID" value="RPB22358.1"/>
    <property type="molecule type" value="Genomic_DNA"/>
</dbReference>